<evidence type="ECO:0000313" key="3">
    <source>
        <dbReference type="EMBL" id="CAB3408485.1"/>
    </source>
</evidence>
<keyword evidence="2" id="KW-0732">Signal</keyword>
<evidence type="ECO:0000256" key="1">
    <source>
        <dbReference type="SAM" id="MobiDB-lite"/>
    </source>
</evidence>
<evidence type="ECO:0000313" key="4">
    <source>
        <dbReference type="Proteomes" id="UP000494206"/>
    </source>
</evidence>
<gene>
    <name evidence="3" type="ORF">CBOVIS_LOCUS10264</name>
</gene>
<feature type="chain" id="PRO_5035730378" evidence="2">
    <location>
        <begin position="19"/>
        <end position="156"/>
    </location>
</feature>
<comment type="caution">
    <text evidence="3">The sequence shown here is derived from an EMBL/GenBank/DDBJ whole genome shotgun (WGS) entry which is preliminary data.</text>
</comment>
<protein>
    <submittedName>
        <fullName evidence="3">Uncharacterized protein</fullName>
    </submittedName>
</protein>
<feature type="compositionally biased region" description="Low complexity" evidence="1">
    <location>
        <begin position="31"/>
        <end position="43"/>
    </location>
</feature>
<reference evidence="3 4" key="1">
    <citation type="submission" date="2020-04" db="EMBL/GenBank/DDBJ databases">
        <authorList>
            <person name="Laetsch R D."/>
            <person name="Stevens L."/>
            <person name="Kumar S."/>
            <person name="Blaxter L. M."/>
        </authorList>
    </citation>
    <scope>NUCLEOTIDE SEQUENCE [LARGE SCALE GENOMIC DNA]</scope>
</reference>
<keyword evidence="4" id="KW-1185">Reference proteome</keyword>
<name>A0A8S1FA75_9PELO</name>
<accession>A0A8S1FA75</accession>
<dbReference type="Proteomes" id="UP000494206">
    <property type="component" value="Unassembled WGS sequence"/>
</dbReference>
<dbReference type="AlphaFoldDB" id="A0A8S1FA75"/>
<dbReference type="EMBL" id="CADEPM010000007">
    <property type="protein sequence ID" value="CAB3408485.1"/>
    <property type="molecule type" value="Genomic_DNA"/>
</dbReference>
<organism evidence="3 4">
    <name type="scientific">Caenorhabditis bovis</name>
    <dbReference type="NCBI Taxonomy" id="2654633"/>
    <lineage>
        <taxon>Eukaryota</taxon>
        <taxon>Metazoa</taxon>
        <taxon>Ecdysozoa</taxon>
        <taxon>Nematoda</taxon>
        <taxon>Chromadorea</taxon>
        <taxon>Rhabditida</taxon>
        <taxon>Rhabditina</taxon>
        <taxon>Rhabditomorpha</taxon>
        <taxon>Rhabditoidea</taxon>
        <taxon>Rhabditidae</taxon>
        <taxon>Peloderinae</taxon>
        <taxon>Caenorhabditis</taxon>
    </lineage>
</organism>
<proteinExistence type="predicted"/>
<evidence type="ECO:0000256" key="2">
    <source>
        <dbReference type="SAM" id="SignalP"/>
    </source>
</evidence>
<feature type="signal peptide" evidence="2">
    <location>
        <begin position="1"/>
        <end position="18"/>
    </location>
</feature>
<feature type="region of interest" description="Disordered" evidence="1">
    <location>
        <begin position="31"/>
        <end position="100"/>
    </location>
</feature>
<sequence length="156" mass="16410">MLLLKFIALFSCFLLASSRSTTRIVPLPMLPSSSTIPPKSTPKTLPPPPTRVPANQNNIGGLDNRNEPSFPPPTGSFFGNRELQTGSPQPTGPVFGGNQLQGGIFSGGGSVFGNRQDQTGGSFPSQNRVVGGQQGIGQNFPTSNPFYVNPLPPIFG</sequence>